<dbReference type="PROSITE" id="PS50883">
    <property type="entry name" value="EAL"/>
    <property type="match status" value="1"/>
</dbReference>
<dbReference type="Pfam" id="PF13426">
    <property type="entry name" value="PAS_9"/>
    <property type="match status" value="1"/>
</dbReference>
<feature type="domain" description="PAS" evidence="2">
    <location>
        <begin position="184"/>
        <end position="254"/>
    </location>
</feature>
<dbReference type="NCBIfam" id="TIGR00229">
    <property type="entry name" value="sensory_box"/>
    <property type="match status" value="2"/>
</dbReference>
<keyword evidence="1" id="KW-0472">Membrane</keyword>
<sequence>MDAGLVGPYSIVTTVIAVVAVGALATVLVLLRRERSQARRNAELVRVARQLHRRYDALQRVTAEGVVVQSRDGHVLDLSERAAQILGVEREAVVGVPVSRLPVVLLDDRGLAVNPGLVLGRHEGDADERTTVVTLVPPGPGNRPSVVQVTSRSVPAEEDGEIAVLTTVVDITARHDVEVALSRSETQFRVAMENAPIGMALVDLDWRITEANVALAELLGTHAAALRGYRVDELSAPEDRAAQRMEMDKLLGGGQQRFSLEMRCRRADDQLVWVVLDAALVRAADGGPDHFVVQVRDATESRMQAEMLTHRAMHDPLTGLANRTLLQEVLQAALAQPGAVDRIAVLACDLDGFKDINDRYGHAAGDDILVHVAGVLRAATSGSSTVARLGGDEFVVVLQDVHAAKAVFEVANEIHSGLAEPVRVGRRRLGVRASIGIALAEPHLVEAGAPTLLAAADAALYRAKQSGRGRTEVYDTSMEIAAPSMVHRELVEAIEAGELVVHYQPIVDLSDGHVVGYEALVRWQHPHRGLLLPGAFLPQVQEAGVSVLLGQLVATQVVEHLARTADDGRWVSVNVSADQLGDSELATRLLQDLSRHRVTAGRLVLELTESSLVASGTRIRHELTQLSAAGVPILLDDFGTGVSPLSYLRDLPVAGVKLDMSFTSGIPHDPTAGKVVRALGALARELAMVTIAEGIENEEQADFLRRNGWRYGQGWLYGGARPMP</sequence>
<dbReference type="PANTHER" id="PTHR44757:SF2">
    <property type="entry name" value="BIOFILM ARCHITECTURE MAINTENANCE PROTEIN MBAA"/>
    <property type="match status" value="1"/>
</dbReference>
<evidence type="ECO:0000259" key="3">
    <source>
        <dbReference type="PROSITE" id="PS50113"/>
    </source>
</evidence>
<evidence type="ECO:0000259" key="5">
    <source>
        <dbReference type="PROSITE" id="PS50887"/>
    </source>
</evidence>
<dbReference type="InterPro" id="IPR000014">
    <property type="entry name" value="PAS"/>
</dbReference>
<evidence type="ECO:0000259" key="4">
    <source>
        <dbReference type="PROSITE" id="PS50883"/>
    </source>
</evidence>
<gene>
    <name evidence="6" type="ORF">KG103_07730</name>
</gene>
<name>A0ABX8D8G7_9CELL</name>
<evidence type="ECO:0000259" key="2">
    <source>
        <dbReference type="PROSITE" id="PS50112"/>
    </source>
</evidence>
<dbReference type="SUPFAM" id="SSF141868">
    <property type="entry name" value="EAL domain-like"/>
    <property type="match status" value="1"/>
</dbReference>
<dbReference type="Gene3D" id="3.20.20.450">
    <property type="entry name" value="EAL domain"/>
    <property type="match status" value="1"/>
</dbReference>
<feature type="domain" description="EAL" evidence="4">
    <location>
        <begin position="483"/>
        <end position="724"/>
    </location>
</feature>
<dbReference type="SUPFAM" id="SSF55073">
    <property type="entry name" value="Nucleotide cyclase"/>
    <property type="match status" value="1"/>
</dbReference>
<dbReference type="EMBL" id="CP074405">
    <property type="protein sequence ID" value="QVI63719.1"/>
    <property type="molecule type" value="Genomic_DNA"/>
</dbReference>
<feature type="domain" description="GGDEF" evidence="5">
    <location>
        <begin position="341"/>
        <end position="476"/>
    </location>
</feature>
<feature type="domain" description="PAC" evidence="3">
    <location>
        <begin position="258"/>
        <end position="310"/>
    </location>
</feature>
<dbReference type="Proteomes" id="UP000677804">
    <property type="component" value="Chromosome"/>
</dbReference>
<dbReference type="Pfam" id="PF08448">
    <property type="entry name" value="PAS_4"/>
    <property type="match status" value="1"/>
</dbReference>
<dbReference type="Gene3D" id="3.30.450.20">
    <property type="entry name" value="PAS domain"/>
    <property type="match status" value="2"/>
</dbReference>
<dbReference type="SMART" id="SM00052">
    <property type="entry name" value="EAL"/>
    <property type="match status" value="1"/>
</dbReference>
<dbReference type="PROSITE" id="PS50887">
    <property type="entry name" value="GGDEF"/>
    <property type="match status" value="1"/>
</dbReference>
<dbReference type="SUPFAM" id="SSF55785">
    <property type="entry name" value="PYP-like sensor domain (PAS domain)"/>
    <property type="match status" value="2"/>
</dbReference>
<dbReference type="InterPro" id="IPR001610">
    <property type="entry name" value="PAC"/>
</dbReference>
<dbReference type="InterPro" id="IPR000160">
    <property type="entry name" value="GGDEF_dom"/>
</dbReference>
<dbReference type="InterPro" id="IPR035965">
    <property type="entry name" value="PAS-like_dom_sf"/>
</dbReference>
<accession>A0ABX8D8G7</accession>
<reference evidence="6 7" key="1">
    <citation type="submission" date="2021-05" db="EMBL/GenBank/DDBJ databases">
        <title>Novel species in genus Cellulomonas.</title>
        <authorList>
            <person name="Zhang G."/>
        </authorList>
    </citation>
    <scope>NUCLEOTIDE SEQUENCE [LARGE SCALE GENOMIC DNA]</scope>
    <source>
        <strain evidence="7">zg-ZUI222</strain>
    </source>
</reference>
<evidence type="ECO:0000313" key="7">
    <source>
        <dbReference type="Proteomes" id="UP000677804"/>
    </source>
</evidence>
<dbReference type="InterPro" id="IPR043128">
    <property type="entry name" value="Rev_trsase/Diguanyl_cyclase"/>
</dbReference>
<dbReference type="Gene3D" id="3.30.70.270">
    <property type="match status" value="1"/>
</dbReference>
<dbReference type="SMART" id="SM00267">
    <property type="entry name" value="GGDEF"/>
    <property type="match status" value="1"/>
</dbReference>
<keyword evidence="1" id="KW-1133">Transmembrane helix</keyword>
<dbReference type="InterPro" id="IPR000700">
    <property type="entry name" value="PAS-assoc_C"/>
</dbReference>
<dbReference type="InterPro" id="IPR001633">
    <property type="entry name" value="EAL_dom"/>
</dbReference>
<protein>
    <submittedName>
        <fullName evidence="6">EAL domain-containing protein</fullName>
    </submittedName>
</protein>
<dbReference type="InterPro" id="IPR029787">
    <property type="entry name" value="Nucleotide_cyclase"/>
</dbReference>
<dbReference type="Pfam" id="PF00990">
    <property type="entry name" value="GGDEF"/>
    <property type="match status" value="1"/>
</dbReference>
<dbReference type="NCBIfam" id="TIGR00254">
    <property type="entry name" value="GGDEF"/>
    <property type="match status" value="1"/>
</dbReference>
<dbReference type="SMART" id="SM00091">
    <property type="entry name" value="PAS"/>
    <property type="match status" value="2"/>
</dbReference>
<dbReference type="RefSeq" id="WP_207341377.1">
    <property type="nucleotide sequence ID" value="NZ_CP074405.1"/>
</dbReference>
<organism evidence="6 7">
    <name type="scientific">Cellulomonas wangleii</name>
    <dbReference type="NCBI Taxonomy" id="2816956"/>
    <lineage>
        <taxon>Bacteria</taxon>
        <taxon>Bacillati</taxon>
        <taxon>Actinomycetota</taxon>
        <taxon>Actinomycetes</taxon>
        <taxon>Micrococcales</taxon>
        <taxon>Cellulomonadaceae</taxon>
        <taxon>Cellulomonas</taxon>
    </lineage>
</organism>
<dbReference type="PANTHER" id="PTHR44757">
    <property type="entry name" value="DIGUANYLATE CYCLASE DGCP"/>
    <property type="match status" value="1"/>
</dbReference>
<keyword evidence="7" id="KW-1185">Reference proteome</keyword>
<dbReference type="InterPro" id="IPR013656">
    <property type="entry name" value="PAS_4"/>
</dbReference>
<dbReference type="InterPro" id="IPR052155">
    <property type="entry name" value="Biofilm_reg_signaling"/>
</dbReference>
<dbReference type="SMART" id="SM00086">
    <property type="entry name" value="PAC"/>
    <property type="match status" value="1"/>
</dbReference>
<dbReference type="CDD" id="cd01948">
    <property type="entry name" value="EAL"/>
    <property type="match status" value="1"/>
</dbReference>
<evidence type="ECO:0000256" key="1">
    <source>
        <dbReference type="SAM" id="Phobius"/>
    </source>
</evidence>
<dbReference type="PROSITE" id="PS50113">
    <property type="entry name" value="PAC"/>
    <property type="match status" value="1"/>
</dbReference>
<dbReference type="CDD" id="cd01949">
    <property type="entry name" value="GGDEF"/>
    <property type="match status" value="1"/>
</dbReference>
<dbReference type="InterPro" id="IPR035919">
    <property type="entry name" value="EAL_sf"/>
</dbReference>
<feature type="transmembrane region" description="Helical" evidence="1">
    <location>
        <begin position="6"/>
        <end position="31"/>
    </location>
</feature>
<proteinExistence type="predicted"/>
<evidence type="ECO:0000313" key="6">
    <source>
        <dbReference type="EMBL" id="QVI63719.1"/>
    </source>
</evidence>
<dbReference type="Pfam" id="PF00563">
    <property type="entry name" value="EAL"/>
    <property type="match status" value="1"/>
</dbReference>
<dbReference type="PROSITE" id="PS50112">
    <property type="entry name" value="PAS"/>
    <property type="match status" value="1"/>
</dbReference>
<keyword evidence="1" id="KW-0812">Transmembrane</keyword>
<dbReference type="CDD" id="cd00130">
    <property type="entry name" value="PAS"/>
    <property type="match status" value="2"/>
</dbReference>